<dbReference type="OrthoDB" id="5117173at2"/>
<sequence>MTEFPLMEEFDLSSLSLATSDDNGVHVHAAFELLKEAAVFGAVVASLRLQGEPLTRNRAIATGNLIRIVRLDRSMVAQVADGHGGDQQLALSRQLLDSAATLAYLLENDEEHGDRFDSYVFDSLIAEREFLKDVRDQVAKRDGTRLPIEDRIENSIRDTLLAAGLDESDIPSRRSNGWPSAETRMKLLGPVAYSGYRTSSGAVHGSFTDLYLHYLDFDESGNLGIRERAYPYVPQTLLTAGLLTVEAAALTLRSYIRPAPLELESAFRRLRSRLGQADTHHESAMRRVRLDGATASE</sequence>
<evidence type="ECO:0000313" key="1">
    <source>
        <dbReference type="EMBL" id="POH59160.1"/>
    </source>
</evidence>
<dbReference type="AlphaFoldDB" id="A0A2S3Z5H0"/>
<proteinExistence type="predicted"/>
<organism evidence="1 2">
    <name type="scientific">Cryobacterium zongtaii</name>
    <dbReference type="NCBI Taxonomy" id="1259217"/>
    <lineage>
        <taxon>Bacteria</taxon>
        <taxon>Bacillati</taxon>
        <taxon>Actinomycetota</taxon>
        <taxon>Actinomycetes</taxon>
        <taxon>Micrococcales</taxon>
        <taxon>Microbacteriaceae</taxon>
        <taxon>Cryobacterium</taxon>
    </lineage>
</organism>
<evidence type="ECO:0000313" key="2">
    <source>
        <dbReference type="Proteomes" id="UP000237104"/>
    </source>
</evidence>
<comment type="caution">
    <text evidence="1">The sequence shown here is derived from an EMBL/GenBank/DDBJ whole genome shotgun (WGS) entry which is preliminary data.</text>
</comment>
<name>A0A2S3Z5H0_9MICO</name>
<dbReference type="RefSeq" id="WP_103432603.1">
    <property type="nucleotide sequence ID" value="NZ_PPXF01000067.1"/>
</dbReference>
<accession>A0A2S3Z5H0</accession>
<dbReference type="Pfam" id="PF18928">
    <property type="entry name" value="DUF5677"/>
    <property type="match status" value="1"/>
</dbReference>
<protein>
    <submittedName>
        <fullName evidence="1">Uncharacterized protein</fullName>
    </submittedName>
</protein>
<reference evidence="1 2" key="1">
    <citation type="submission" date="2018-01" db="EMBL/GenBank/DDBJ databases">
        <title>Cryobacterium sp. nov., from glaciers in China.</title>
        <authorList>
            <person name="Liu Q."/>
            <person name="Xin Y.-H."/>
        </authorList>
    </citation>
    <scope>NUCLEOTIDE SEQUENCE [LARGE SCALE GENOMIC DNA]</scope>
    <source>
        <strain evidence="1 2">TMB1-8</strain>
    </source>
</reference>
<gene>
    <name evidence="1" type="ORF">C3B59_18280</name>
</gene>
<dbReference type="Proteomes" id="UP000237104">
    <property type="component" value="Unassembled WGS sequence"/>
</dbReference>
<dbReference type="EMBL" id="PPXF01000067">
    <property type="protein sequence ID" value="POH59160.1"/>
    <property type="molecule type" value="Genomic_DNA"/>
</dbReference>
<dbReference type="InterPro" id="IPR043733">
    <property type="entry name" value="DUF5677"/>
</dbReference>